<evidence type="ECO:0000256" key="4">
    <source>
        <dbReference type="PROSITE-ProRule" id="PRU00152"/>
    </source>
</evidence>
<dbReference type="InterPro" id="IPR036392">
    <property type="entry name" value="PLAT/LH2_dom_sf"/>
</dbReference>
<evidence type="ECO:0000313" key="7">
    <source>
        <dbReference type="EMBL" id="GFS05089.1"/>
    </source>
</evidence>
<dbReference type="GO" id="GO:0016298">
    <property type="term" value="F:lipase activity"/>
    <property type="evidence" value="ECO:0007669"/>
    <property type="project" value="InterPro"/>
</dbReference>
<accession>A0AAV4I448</accession>
<dbReference type="GO" id="GO:0016042">
    <property type="term" value="P:lipid catabolic process"/>
    <property type="evidence" value="ECO:0007669"/>
    <property type="project" value="TreeGrafter"/>
</dbReference>
<dbReference type="SUPFAM" id="SSF49723">
    <property type="entry name" value="Lipase/lipooxygenase domain (PLAT/LH2 domain)"/>
    <property type="match status" value="1"/>
</dbReference>
<keyword evidence="3" id="KW-0964">Secreted</keyword>
<evidence type="ECO:0000256" key="2">
    <source>
        <dbReference type="ARBA" id="ARBA00010701"/>
    </source>
</evidence>
<dbReference type="PRINTS" id="PR00821">
    <property type="entry name" value="TAGLIPASE"/>
</dbReference>
<dbReference type="SUPFAM" id="SSF53474">
    <property type="entry name" value="alpha/beta-Hydrolases"/>
    <property type="match status" value="1"/>
</dbReference>
<evidence type="ECO:0000313" key="8">
    <source>
        <dbReference type="Proteomes" id="UP000762676"/>
    </source>
</evidence>
<comment type="subcellular location">
    <subcellularLocation>
        <location evidence="1">Secreted</location>
    </subcellularLocation>
</comment>
<protein>
    <submittedName>
        <fullName evidence="7">Pancreatic lipase-related protein 2</fullName>
    </submittedName>
</protein>
<dbReference type="PANTHER" id="PTHR11610:SF173">
    <property type="entry name" value="LIPASE DOMAIN-CONTAINING PROTEIN-RELATED"/>
    <property type="match status" value="1"/>
</dbReference>
<gene>
    <name evidence="7" type="ORF">ElyMa_001191000</name>
</gene>
<evidence type="ECO:0000259" key="6">
    <source>
        <dbReference type="PROSITE" id="PS50095"/>
    </source>
</evidence>
<dbReference type="InterPro" id="IPR000734">
    <property type="entry name" value="TAG_lipase"/>
</dbReference>
<dbReference type="GO" id="GO:0005615">
    <property type="term" value="C:extracellular space"/>
    <property type="evidence" value="ECO:0007669"/>
    <property type="project" value="TreeGrafter"/>
</dbReference>
<evidence type="ECO:0000256" key="3">
    <source>
        <dbReference type="ARBA" id="ARBA00022525"/>
    </source>
</evidence>
<reference evidence="7 8" key="1">
    <citation type="journal article" date="2021" name="Elife">
        <title>Chloroplast acquisition without the gene transfer in kleptoplastic sea slugs, Plakobranchus ocellatus.</title>
        <authorList>
            <person name="Maeda T."/>
            <person name="Takahashi S."/>
            <person name="Yoshida T."/>
            <person name="Shimamura S."/>
            <person name="Takaki Y."/>
            <person name="Nagai Y."/>
            <person name="Toyoda A."/>
            <person name="Suzuki Y."/>
            <person name="Arimoto A."/>
            <person name="Ishii H."/>
            <person name="Satoh N."/>
            <person name="Nishiyama T."/>
            <person name="Hasebe M."/>
            <person name="Maruyama T."/>
            <person name="Minagawa J."/>
            <person name="Obokata J."/>
            <person name="Shigenobu S."/>
        </authorList>
    </citation>
    <scope>NUCLEOTIDE SEQUENCE [LARGE SCALE GENOMIC DNA]</scope>
</reference>
<dbReference type="Proteomes" id="UP000762676">
    <property type="component" value="Unassembled WGS sequence"/>
</dbReference>
<dbReference type="AlphaFoldDB" id="A0AAV4I448"/>
<proteinExistence type="inferred from homology"/>
<dbReference type="PROSITE" id="PS50095">
    <property type="entry name" value="PLAT"/>
    <property type="match status" value="1"/>
</dbReference>
<dbReference type="Gene3D" id="3.40.50.1820">
    <property type="entry name" value="alpha/beta hydrolase"/>
    <property type="match status" value="1"/>
</dbReference>
<feature type="domain" description="PLAT" evidence="6">
    <location>
        <begin position="90"/>
        <end position="197"/>
    </location>
</feature>
<dbReference type="Pfam" id="PF00151">
    <property type="entry name" value="Lipase"/>
    <property type="match status" value="1"/>
</dbReference>
<dbReference type="InterPro" id="IPR013818">
    <property type="entry name" value="Lipase"/>
</dbReference>
<organism evidence="7 8">
    <name type="scientific">Elysia marginata</name>
    <dbReference type="NCBI Taxonomy" id="1093978"/>
    <lineage>
        <taxon>Eukaryota</taxon>
        <taxon>Metazoa</taxon>
        <taxon>Spiralia</taxon>
        <taxon>Lophotrochozoa</taxon>
        <taxon>Mollusca</taxon>
        <taxon>Gastropoda</taxon>
        <taxon>Heterobranchia</taxon>
        <taxon>Euthyneura</taxon>
        <taxon>Panpulmonata</taxon>
        <taxon>Sacoglossa</taxon>
        <taxon>Placobranchoidea</taxon>
        <taxon>Plakobranchidae</taxon>
        <taxon>Elysia</taxon>
    </lineage>
</organism>
<dbReference type="Gene3D" id="2.60.60.20">
    <property type="entry name" value="PLAT/LH2 domain"/>
    <property type="match status" value="1"/>
</dbReference>
<dbReference type="EMBL" id="BMAT01002343">
    <property type="protein sequence ID" value="GFS05089.1"/>
    <property type="molecule type" value="Genomic_DNA"/>
</dbReference>
<comment type="caution">
    <text evidence="4">Lacks conserved residue(s) required for the propagation of feature annotation.</text>
</comment>
<keyword evidence="8" id="KW-1185">Reference proteome</keyword>
<dbReference type="InterPro" id="IPR029058">
    <property type="entry name" value="AB_hydrolase_fold"/>
</dbReference>
<dbReference type="InterPro" id="IPR001024">
    <property type="entry name" value="PLAT/LH2_dom"/>
</dbReference>
<name>A0AAV4I448_9GAST</name>
<dbReference type="PANTHER" id="PTHR11610">
    <property type="entry name" value="LIPASE"/>
    <property type="match status" value="1"/>
</dbReference>
<evidence type="ECO:0000256" key="5">
    <source>
        <dbReference type="RuleBase" id="RU004262"/>
    </source>
</evidence>
<comment type="caution">
    <text evidence="7">The sequence shown here is derived from an EMBL/GenBank/DDBJ whole genome shotgun (WGS) entry which is preliminary data.</text>
</comment>
<comment type="similarity">
    <text evidence="2 5">Belongs to the AB hydrolase superfamily. Lipase family.</text>
</comment>
<evidence type="ECO:0000256" key="1">
    <source>
        <dbReference type="ARBA" id="ARBA00004613"/>
    </source>
</evidence>
<sequence>MTIIVLSVGEVAACNHLRSYKFFTESINSKCPFKAYPCASEEDFQANRCLSCQQEGCAYMGMHADKNRPPSLQYVKYYLSTDEHAPFCEYHLQITIKLGQAGTFGSETGDLSLVVKGSNTVTPRITLNSSPMKLSPGSVHTFYVGVPSDVGSVQSVDFSWHHVQSITDPLHWNILGTRHPKIAVDEVDVFTVENEAE</sequence>